<organism evidence="1 3">
    <name type="scientific">Gibberella zeae (strain ATCC MYA-4620 / CBS 123657 / FGSC 9075 / NRRL 31084 / PH-1)</name>
    <name type="common">Wheat head blight fungus</name>
    <name type="synonym">Fusarium graminearum</name>
    <dbReference type="NCBI Taxonomy" id="229533"/>
    <lineage>
        <taxon>Eukaryota</taxon>
        <taxon>Fungi</taxon>
        <taxon>Dikarya</taxon>
        <taxon>Ascomycota</taxon>
        <taxon>Pezizomycotina</taxon>
        <taxon>Sordariomycetes</taxon>
        <taxon>Hypocreomycetidae</taxon>
        <taxon>Hypocreales</taxon>
        <taxon>Nectriaceae</taxon>
        <taxon>Fusarium</taxon>
    </lineage>
</organism>
<dbReference type="EMBL" id="HG970335">
    <property type="protein sequence ID" value="CEF84667.1"/>
    <property type="molecule type" value="Genomic_DNA"/>
</dbReference>
<evidence type="ECO:0000313" key="2">
    <source>
        <dbReference type="EnsemblFungi" id="CEF84667"/>
    </source>
</evidence>
<evidence type="ECO:0000313" key="3">
    <source>
        <dbReference type="Proteomes" id="UP000070720"/>
    </source>
</evidence>
<reference evidence="1 3" key="3">
    <citation type="journal article" date="2015" name="BMC Genomics">
        <title>The completed genome sequence of the pathogenic ascomycete fungus Fusarium graminearum.</title>
        <authorList>
            <person name="King R."/>
            <person name="Urban M."/>
            <person name="Hammond-Kosack M.C."/>
            <person name="Hassani-Pak K."/>
            <person name="Hammond-Kosack K.E."/>
        </authorList>
    </citation>
    <scope>NUCLEOTIDE SEQUENCE [LARGE SCALE GENOMIC DNA]</scope>
    <source>
        <strain evidence="3">ATCC MYA-4620 / CBS 123657 / FGSC 9075 / NRRL 31084 / PH-1</strain>
        <strain evidence="1">PH-1</strain>
    </source>
</reference>
<proteinExistence type="predicted"/>
<accession>A0A098DTI7</accession>
<dbReference type="EnsemblFungi" id="CEF84667">
    <property type="protein sequence ID" value="CEF84667"/>
    <property type="gene ID" value="FGRRES_15363"/>
</dbReference>
<evidence type="ECO:0000313" key="1">
    <source>
        <dbReference type="EMBL" id="CEF84667.1"/>
    </source>
</evidence>
<protein>
    <submittedName>
        <fullName evidence="1">Chromosome 4, complete genome</fullName>
    </submittedName>
</protein>
<dbReference type="Proteomes" id="UP000070720">
    <property type="component" value="Chromosome 4"/>
</dbReference>
<keyword evidence="3" id="KW-1185">Reference proteome</keyword>
<gene>
    <name evidence="1" type="ORF">FGRAMPH1_01T22407</name>
</gene>
<name>A0A098DTI7_GIBZE</name>
<reference evidence="2 3" key="1">
    <citation type="journal article" date="2007" name="Science">
        <title>The Fusarium graminearum genome reveals a link between localized polymorphism and pathogen specialization.</title>
        <authorList>
            <person name="Cuomo C.A."/>
            <person name="Gueldener U."/>
            <person name="Xu J.-R."/>
            <person name="Trail F."/>
            <person name="Turgeon B.G."/>
            <person name="Di Pietro A."/>
            <person name="Walton J.D."/>
            <person name="Ma L.-J."/>
            <person name="Baker S.E."/>
            <person name="Rep M."/>
            <person name="Adam G."/>
            <person name="Antoniw J."/>
            <person name="Baldwin T."/>
            <person name="Calvo S.E."/>
            <person name="Chang Y.-L."/>
            <person name="DeCaprio D."/>
            <person name="Gale L.R."/>
            <person name="Gnerre S."/>
            <person name="Goswami R.S."/>
            <person name="Hammond-Kosack K."/>
            <person name="Harris L.J."/>
            <person name="Hilburn K."/>
            <person name="Kennell J.C."/>
            <person name="Kroken S."/>
            <person name="Magnuson J.K."/>
            <person name="Mannhaupt G."/>
            <person name="Mauceli E.W."/>
            <person name="Mewes H.-W."/>
            <person name="Mitterbauer R."/>
            <person name="Muehlbauer G."/>
            <person name="Muensterkoetter M."/>
            <person name="Nelson D."/>
            <person name="O'Donnell K."/>
            <person name="Ouellet T."/>
            <person name="Qi W."/>
            <person name="Quesneville H."/>
            <person name="Roncero M.I.G."/>
            <person name="Seong K.-Y."/>
            <person name="Tetko I.V."/>
            <person name="Urban M."/>
            <person name="Waalwijk C."/>
            <person name="Ward T.J."/>
            <person name="Yao J."/>
            <person name="Birren B.W."/>
            <person name="Kistler H.C."/>
        </authorList>
    </citation>
    <scope>NUCLEOTIDE SEQUENCE [LARGE SCALE GENOMIC DNA]</scope>
    <source>
        <strain evidence="3">ATCC MYA-4620 / CBS 123657 / FGSC 9075 / NRRL 31084 / PH-1</strain>
        <strain evidence="2">PH-1 / ATCC MYA-4620 / FGSC 9075 / NRRL 31084</strain>
    </source>
</reference>
<accession>A0A0E0SE04</accession>
<reference evidence="2" key="4">
    <citation type="submission" date="2017-01" db="UniProtKB">
        <authorList>
            <consortium name="EnsemblFungi"/>
        </authorList>
    </citation>
    <scope>IDENTIFICATION</scope>
    <source>
        <strain evidence="2">PH-1 / ATCC MYA-4620 / FGSC 9075 / NRRL 31084</strain>
    </source>
</reference>
<sequence length="63" mass="6831">MRKVICVCNFGGNNIILATKTEVDPVTMGMVHTGQPMKGILLIGKDSITYSAHNISLLLQSQE</sequence>
<reference evidence="2 3" key="2">
    <citation type="journal article" date="2010" name="Nature">
        <title>Comparative genomics reveals mobile pathogenicity chromosomes in Fusarium.</title>
        <authorList>
            <person name="Ma L.J."/>
            <person name="van der Does H.C."/>
            <person name="Borkovich K.A."/>
            <person name="Coleman J.J."/>
            <person name="Daboussi M.J."/>
            <person name="Di Pietro A."/>
            <person name="Dufresne M."/>
            <person name="Freitag M."/>
            <person name="Grabherr M."/>
            <person name="Henrissat B."/>
            <person name="Houterman P.M."/>
            <person name="Kang S."/>
            <person name="Shim W.B."/>
            <person name="Woloshuk C."/>
            <person name="Xie X."/>
            <person name="Xu J.R."/>
            <person name="Antoniw J."/>
            <person name="Baker S.E."/>
            <person name="Bluhm B.H."/>
            <person name="Breakspear A."/>
            <person name="Brown D.W."/>
            <person name="Butchko R.A."/>
            <person name="Chapman S."/>
            <person name="Coulson R."/>
            <person name="Coutinho P.M."/>
            <person name="Danchin E.G."/>
            <person name="Diener A."/>
            <person name="Gale L.R."/>
            <person name="Gardiner D.M."/>
            <person name="Goff S."/>
            <person name="Hammond-Kosack K.E."/>
            <person name="Hilburn K."/>
            <person name="Hua-Van A."/>
            <person name="Jonkers W."/>
            <person name="Kazan K."/>
            <person name="Kodira C.D."/>
            <person name="Koehrsen M."/>
            <person name="Kumar L."/>
            <person name="Lee Y.H."/>
            <person name="Li L."/>
            <person name="Manners J.M."/>
            <person name="Miranda-Saavedra D."/>
            <person name="Mukherjee M."/>
            <person name="Park G."/>
            <person name="Park J."/>
            <person name="Park S.Y."/>
            <person name="Proctor R.H."/>
            <person name="Regev A."/>
            <person name="Ruiz-Roldan M.C."/>
            <person name="Sain D."/>
            <person name="Sakthikumar S."/>
            <person name="Sykes S."/>
            <person name="Schwartz D.C."/>
            <person name="Turgeon B.G."/>
            <person name="Wapinski I."/>
            <person name="Yoder O."/>
            <person name="Young S."/>
            <person name="Zeng Q."/>
            <person name="Zhou S."/>
            <person name="Galagan J."/>
            <person name="Cuomo C.A."/>
            <person name="Kistler H.C."/>
            <person name="Rep M."/>
        </authorList>
    </citation>
    <scope>GENOME REANNOTATION</scope>
    <source>
        <strain evidence="3">ATCC MYA-4620 / CBS 123657 / FGSC 9075 / NRRL 31084 / PH-1</strain>
        <strain evidence="2">PH-1 / ATCC MYA-4620 / FGSC 9075 / NRRL 31084</strain>
    </source>
</reference>
<dbReference type="InParanoid" id="A0A098DTI7"/>
<dbReference type="VEuPathDB" id="FungiDB:FGRAMPH1_01G22407"/>
<dbReference type="AlphaFoldDB" id="A0A098DTI7"/>